<evidence type="ECO:0000256" key="2">
    <source>
        <dbReference type="PROSITE-ProRule" id="PRU00267"/>
    </source>
</evidence>
<dbReference type="PANTHER" id="PTHR48112">
    <property type="entry name" value="HIGH MOBILITY GROUP PROTEIN DSP1"/>
    <property type="match status" value="1"/>
</dbReference>
<dbReference type="Proteomes" id="UP000199727">
    <property type="component" value="Unassembled WGS sequence"/>
</dbReference>
<dbReference type="Pfam" id="PF00505">
    <property type="entry name" value="HMG_box"/>
    <property type="match status" value="1"/>
</dbReference>
<organism evidence="5 6">
    <name type="scientific">Cryptococcus neoformans Tu259-1</name>
    <dbReference type="NCBI Taxonomy" id="1230072"/>
    <lineage>
        <taxon>Eukaryota</taxon>
        <taxon>Fungi</taxon>
        <taxon>Dikarya</taxon>
        <taxon>Basidiomycota</taxon>
        <taxon>Agaricomycotina</taxon>
        <taxon>Tremellomycetes</taxon>
        <taxon>Tremellales</taxon>
        <taxon>Cryptococcaceae</taxon>
        <taxon>Cryptococcus</taxon>
        <taxon>Cryptococcus neoformans species complex</taxon>
    </lineage>
</organism>
<evidence type="ECO:0000313" key="6">
    <source>
        <dbReference type="Proteomes" id="UP000199727"/>
    </source>
</evidence>
<keyword evidence="1 2" id="KW-0238">DNA-binding</keyword>
<dbReference type="EMBL" id="AMKT01000049">
    <property type="protein sequence ID" value="OXG19958.1"/>
    <property type="molecule type" value="Genomic_DNA"/>
</dbReference>
<dbReference type="CDD" id="cd00084">
    <property type="entry name" value="HMG-box_SF"/>
    <property type="match status" value="1"/>
</dbReference>
<dbReference type="GO" id="GO:0003677">
    <property type="term" value="F:DNA binding"/>
    <property type="evidence" value="ECO:0007669"/>
    <property type="project" value="UniProtKB-UniRule"/>
</dbReference>
<evidence type="ECO:0000259" key="4">
    <source>
        <dbReference type="PROSITE" id="PS50118"/>
    </source>
</evidence>
<dbReference type="InterPro" id="IPR009071">
    <property type="entry name" value="HMG_box_dom"/>
</dbReference>
<reference evidence="5 6" key="1">
    <citation type="submission" date="2017-06" db="EMBL/GenBank/DDBJ databases">
        <title>Global population genomics of the pathogenic fungus Cryptococcus neoformans var. grubii.</title>
        <authorList>
            <person name="Cuomo C."/>
            <person name="Litvintseva A."/>
            <person name="Chen Y."/>
            <person name="Young S."/>
            <person name="Zeng Q."/>
            <person name="Chapman S."/>
            <person name="Gujja S."/>
            <person name="Saif S."/>
            <person name="Birren B."/>
        </authorList>
    </citation>
    <scope>NUCLEOTIDE SEQUENCE [LARGE SCALE GENOMIC DNA]</scope>
    <source>
        <strain evidence="5 6">Tu259-1</strain>
    </source>
</reference>
<dbReference type="SMART" id="SM00398">
    <property type="entry name" value="HMG"/>
    <property type="match status" value="1"/>
</dbReference>
<name>A0A854QFR2_CRYNE</name>
<dbReference type="AlphaFoldDB" id="A0A854QFR2"/>
<evidence type="ECO:0000256" key="3">
    <source>
        <dbReference type="SAM" id="MobiDB-lite"/>
    </source>
</evidence>
<dbReference type="SUPFAM" id="SSF47095">
    <property type="entry name" value="HMG-box"/>
    <property type="match status" value="1"/>
</dbReference>
<feature type="region of interest" description="Disordered" evidence="3">
    <location>
        <begin position="70"/>
        <end position="100"/>
    </location>
</feature>
<dbReference type="InterPro" id="IPR036910">
    <property type="entry name" value="HMG_box_dom_sf"/>
</dbReference>
<dbReference type="FunFam" id="1.10.30.10:FF:000049">
    <property type="entry name" value="Related to NHP6B-nonhistone chromosomal protein"/>
    <property type="match status" value="1"/>
</dbReference>
<dbReference type="PROSITE" id="PS50118">
    <property type="entry name" value="HMG_BOX_2"/>
    <property type="match status" value="1"/>
</dbReference>
<proteinExistence type="predicted"/>
<feature type="domain" description="HMG box" evidence="4">
    <location>
        <begin position="94"/>
        <end position="162"/>
    </location>
</feature>
<dbReference type="Gene3D" id="1.10.30.10">
    <property type="entry name" value="High mobility group box domain"/>
    <property type="match status" value="1"/>
</dbReference>
<evidence type="ECO:0000313" key="5">
    <source>
        <dbReference type="EMBL" id="OXG19958.1"/>
    </source>
</evidence>
<sequence length="240" mass="26453">MSAPSWEEMEAKRIEMIQSLREVSSAMTRCVQVIEEYTSLSPVHLSKPDLLQPLTAGGPLAVALASGLADAGVGSTGKKERKKKEKKIRDPNAPKRPPSAYILFQNEVRDDIRTSNPGMPYKDVLQIISQRWKELPDSEKKIFEDAYAAAHNNFRAEEEAYAKKDTVEVDPALMDISDDSSDDDSSEGDSTPVAPIPAPTLAAAEKNKKDKKRKTKEEEAAVNAVLGEGKDKKKKKKSKD</sequence>
<dbReference type="OrthoDB" id="1919336at2759"/>
<accession>A0A854QFR2</accession>
<keyword evidence="2" id="KW-0539">Nucleus</keyword>
<dbReference type="PANTHER" id="PTHR48112:SF22">
    <property type="entry name" value="MITOCHONDRIAL TRANSCRIPTION FACTOR A, ISOFORM B"/>
    <property type="match status" value="1"/>
</dbReference>
<feature type="compositionally biased region" description="Acidic residues" evidence="3">
    <location>
        <begin position="176"/>
        <end position="187"/>
    </location>
</feature>
<protein>
    <submittedName>
        <fullName evidence="5">Nonhistone protein 6</fullName>
    </submittedName>
</protein>
<dbReference type="GO" id="GO:0005634">
    <property type="term" value="C:nucleus"/>
    <property type="evidence" value="ECO:0007669"/>
    <property type="project" value="UniProtKB-UniRule"/>
</dbReference>
<gene>
    <name evidence="5" type="ORF">C361_04019</name>
</gene>
<feature type="DNA-binding region" description="HMG box" evidence="2">
    <location>
        <begin position="94"/>
        <end position="162"/>
    </location>
</feature>
<comment type="caution">
    <text evidence="5">The sequence shown here is derived from an EMBL/GenBank/DDBJ whole genome shotgun (WGS) entry which is preliminary data.</text>
</comment>
<feature type="region of interest" description="Disordered" evidence="3">
    <location>
        <begin position="162"/>
        <end position="240"/>
    </location>
</feature>
<dbReference type="InterPro" id="IPR050342">
    <property type="entry name" value="HMGB"/>
</dbReference>
<evidence type="ECO:0000256" key="1">
    <source>
        <dbReference type="ARBA" id="ARBA00023125"/>
    </source>
</evidence>